<proteinExistence type="predicted"/>
<dbReference type="Proteomes" id="UP000198660">
    <property type="component" value="Unassembled WGS sequence"/>
</dbReference>
<reference evidence="3" key="1">
    <citation type="submission" date="2016-10" db="EMBL/GenBank/DDBJ databases">
        <authorList>
            <person name="Varghese N."/>
            <person name="Submissions S."/>
        </authorList>
    </citation>
    <scope>NUCLEOTIDE SEQUENCE [LARGE SCALE GENOMIC DNA]</scope>
    <source>
        <strain evidence="3">DSM 45789</strain>
    </source>
</reference>
<name>A0A1I6TUK3_9BACL</name>
<keyword evidence="1" id="KW-0812">Transmembrane</keyword>
<sequence>MLLTIILVGFEIFSLLFVVQLFRLMKDMKKEVANQYMKTGQLKLSDEFINYKMRRLKMLSLVVLFLSIAYGIVGVIDLYR</sequence>
<feature type="transmembrane region" description="Helical" evidence="1">
    <location>
        <begin position="6"/>
        <end position="25"/>
    </location>
</feature>
<evidence type="ECO:0000313" key="3">
    <source>
        <dbReference type="Proteomes" id="UP000198660"/>
    </source>
</evidence>
<feature type="transmembrane region" description="Helical" evidence="1">
    <location>
        <begin position="58"/>
        <end position="79"/>
    </location>
</feature>
<dbReference type="EMBL" id="FPAA01000011">
    <property type="protein sequence ID" value="SFS92841.1"/>
    <property type="molecule type" value="Genomic_DNA"/>
</dbReference>
<accession>A0A1I6TUK3</accession>
<keyword evidence="1" id="KW-0472">Membrane</keyword>
<evidence type="ECO:0000313" key="2">
    <source>
        <dbReference type="EMBL" id="SFS92841.1"/>
    </source>
</evidence>
<keyword evidence="1" id="KW-1133">Transmembrane helix</keyword>
<organism evidence="2 3">
    <name type="scientific">Marininema halotolerans</name>
    <dbReference type="NCBI Taxonomy" id="1155944"/>
    <lineage>
        <taxon>Bacteria</taxon>
        <taxon>Bacillati</taxon>
        <taxon>Bacillota</taxon>
        <taxon>Bacilli</taxon>
        <taxon>Bacillales</taxon>
        <taxon>Thermoactinomycetaceae</taxon>
        <taxon>Marininema</taxon>
    </lineage>
</organism>
<dbReference type="AlphaFoldDB" id="A0A1I6TUK3"/>
<keyword evidence="3" id="KW-1185">Reference proteome</keyword>
<gene>
    <name evidence="2" type="ORF">SAMN05444972_11183</name>
</gene>
<protein>
    <submittedName>
        <fullName evidence="2">Uncharacterized protein</fullName>
    </submittedName>
</protein>
<evidence type="ECO:0000256" key="1">
    <source>
        <dbReference type="SAM" id="Phobius"/>
    </source>
</evidence>